<keyword evidence="5" id="KW-1185">Reference proteome</keyword>
<dbReference type="AlphaFoldDB" id="A0A7L5E2D7"/>
<dbReference type="SUPFAM" id="SSF53756">
    <property type="entry name" value="UDP-Glycosyltransferase/glycogen phosphorylase"/>
    <property type="match status" value="1"/>
</dbReference>
<dbReference type="KEGG" id="mrob:HH214_17505"/>
<dbReference type="InterPro" id="IPR058592">
    <property type="entry name" value="Gtf3_C"/>
</dbReference>
<proteinExistence type="predicted"/>
<dbReference type="PIRSF" id="PIRSF007023">
    <property type="entry name" value="UDP-Galf_transf"/>
    <property type="match status" value="1"/>
</dbReference>
<dbReference type="RefSeq" id="WP_169609805.1">
    <property type="nucleotide sequence ID" value="NZ_CP051682.1"/>
</dbReference>
<reference evidence="4 5" key="1">
    <citation type="submission" date="2020-04" db="EMBL/GenBank/DDBJ databases">
        <title>Genome sequencing of novel species.</title>
        <authorList>
            <person name="Heo J."/>
            <person name="Kim S.-J."/>
            <person name="Kim J.-S."/>
            <person name="Hong S.-B."/>
            <person name="Kwon S.-W."/>
        </authorList>
    </citation>
    <scope>NUCLEOTIDE SEQUENCE [LARGE SCALE GENOMIC DNA]</scope>
    <source>
        <strain evidence="4 5">F39-2</strain>
    </source>
</reference>
<evidence type="ECO:0000313" key="4">
    <source>
        <dbReference type="EMBL" id="QJD97540.1"/>
    </source>
</evidence>
<dbReference type="Pfam" id="PF26337">
    <property type="entry name" value="Gtf3_C"/>
    <property type="match status" value="1"/>
</dbReference>
<evidence type="ECO:0000259" key="2">
    <source>
        <dbReference type="Pfam" id="PF26334"/>
    </source>
</evidence>
<dbReference type="Proteomes" id="UP000503278">
    <property type="component" value="Chromosome"/>
</dbReference>
<name>A0A7L5E2D7_9SPHI</name>
<protein>
    <recommendedName>
        <fullName evidence="6">Beta-1,6-galactofuranosyltransferase</fullName>
    </recommendedName>
</protein>
<evidence type="ECO:0000256" key="1">
    <source>
        <dbReference type="ARBA" id="ARBA00022679"/>
    </source>
</evidence>
<sequence length="349" mass="39787">MNRYQFYISFDVKETAYTAGTKAIQDCNAILKGLDYRDYNIHNAVLTNKGYLYSLFKNVFKLLLFVKPSSIVAIQYPLLSGNSYFKHIIKILRLKKVKFFCIIHDVEGIRYHKDNVKLVKAEVQNLNFYDGIIVHNTSMQQWLSEKGVIKPMLALQIFDYLSDQELIPSEHLFNQKSITIVFAGNLTKSTFIYSLQAVNKQFNLYGPNFLTEKGCTNQNISWKGAYSPNDIISKLDGDFGLIWDGEFIDKLDDVYGSYLMYNNPHKLSLYIAAGLPVIAPKNSAIGQFIQKHQLGILIDSLVELNNIQVTGMQYQMFKRNISLISPQLRSGTYLKSAIAAIEEIITHAS</sequence>
<evidence type="ECO:0000259" key="3">
    <source>
        <dbReference type="Pfam" id="PF26337"/>
    </source>
</evidence>
<gene>
    <name evidence="4" type="ORF">HH214_17505</name>
</gene>
<accession>A0A7L5E2D7</accession>
<evidence type="ECO:0000313" key="5">
    <source>
        <dbReference type="Proteomes" id="UP000503278"/>
    </source>
</evidence>
<dbReference type="Gene3D" id="3.40.50.2000">
    <property type="entry name" value="Glycogen Phosphorylase B"/>
    <property type="match status" value="2"/>
</dbReference>
<keyword evidence="1" id="KW-0808">Transferase</keyword>
<dbReference type="Pfam" id="PF26334">
    <property type="entry name" value="Gtf3_N"/>
    <property type="match status" value="1"/>
</dbReference>
<feature type="domain" description="Glucosyltransferase 3-like C-terminal" evidence="3">
    <location>
        <begin position="180"/>
        <end position="339"/>
    </location>
</feature>
<dbReference type="InterPro" id="IPR058591">
    <property type="entry name" value="Gtf3_N"/>
</dbReference>
<feature type="domain" description="Glucosyltransferase 3-like N-terminal" evidence="2">
    <location>
        <begin position="8"/>
        <end position="157"/>
    </location>
</feature>
<dbReference type="EMBL" id="CP051682">
    <property type="protein sequence ID" value="QJD97540.1"/>
    <property type="molecule type" value="Genomic_DNA"/>
</dbReference>
<evidence type="ECO:0008006" key="6">
    <source>
        <dbReference type="Google" id="ProtNLM"/>
    </source>
</evidence>
<organism evidence="4 5">
    <name type="scientific">Mucilaginibacter robiniae</name>
    <dbReference type="NCBI Taxonomy" id="2728022"/>
    <lineage>
        <taxon>Bacteria</taxon>
        <taxon>Pseudomonadati</taxon>
        <taxon>Bacteroidota</taxon>
        <taxon>Sphingobacteriia</taxon>
        <taxon>Sphingobacteriales</taxon>
        <taxon>Sphingobacteriaceae</taxon>
        <taxon>Mucilaginibacter</taxon>
    </lineage>
</organism>